<dbReference type="CDD" id="cd00005">
    <property type="entry name" value="CBM9_like_1"/>
    <property type="match status" value="1"/>
</dbReference>
<evidence type="ECO:0000256" key="4">
    <source>
        <dbReference type="ARBA" id="ARBA00023295"/>
    </source>
</evidence>
<sequence>MSRLLGKAAAVCMGVVVCLNMTTGMGWADSQGEVPLKDIYKGKFLIGNIYNSFNLTGMDRDIILRHYNVVTPENMMKPDAMQKEKGVFTFESADAMTGFCQENGLQTVGHTLAWHGQTPDWMNAGCSREEAIGRLRNHISNVAGHYSGKLLSWDVVNEAIQDGARLPADGNWKSCLRDTPWLRNIGNDYIELAFQFAHEADPNAKLYYNDYNLNDINKAQIAAAMFSDLKKRGIPIDGIGMQAHYSTTLPVATVENSLELFKESGAEISITELDVVVSQAEASGLTKDQEIAQGQIYAQLFKLYNQYSDVIKRVTFWGYNDTKSWRSSYFPCLFDGNYKAKEAYYAVADPDGYLRKHPVKEIPEPNTITAAKGSPVIDGAVDEIWNSAKEEPVNIMTMAWQGASGTVRTLWDEKNIYVLVNVKDKILNTDSQNAYEQDSVEVFLDENNNKSYSYQEDDGQYRVSCKNVVTFGSNGTREGFESAVKVTEEGYLVETKIPLTSEACKGKIMGFDIQINDSNERGERISVAKFNDDSDNSWQSTAKWGNLLLK</sequence>
<dbReference type="Proteomes" id="UP001276854">
    <property type="component" value="Unassembled WGS sequence"/>
</dbReference>
<proteinExistence type="inferred from homology"/>
<dbReference type="InterPro" id="IPR001000">
    <property type="entry name" value="GH10_dom"/>
</dbReference>
<keyword evidence="2 6" id="KW-0378">Hydrolase</keyword>
<evidence type="ECO:0000259" key="8">
    <source>
        <dbReference type="PROSITE" id="PS51760"/>
    </source>
</evidence>
<keyword evidence="3 6" id="KW-0119">Carbohydrate metabolism</keyword>
<protein>
    <recommendedName>
        <fullName evidence="6">Beta-xylanase</fullName>
        <ecNumber evidence="6">3.2.1.8</ecNumber>
    </recommendedName>
</protein>
<evidence type="ECO:0000256" key="7">
    <source>
        <dbReference type="SAM" id="SignalP"/>
    </source>
</evidence>
<accession>A0ABU4GPQ4</accession>
<dbReference type="EC" id="3.2.1.8" evidence="6"/>
<reference evidence="9 10" key="1">
    <citation type="submission" date="2023-10" db="EMBL/GenBank/DDBJ databases">
        <title>A novel Glycoside Hydrolase 43-Like Enzyme from Clostrdium boliviensis is an Endo-xylanase, and a Candidate for Xylooligosaccharides Production from Different Xylan Substrates.</title>
        <authorList>
            <person name="Alvarez M.T."/>
            <person name="Rocabado-Villegas L.R."/>
            <person name="Salas-Veizaga D.M."/>
            <person name="Linares-Pasten J.A."/>
            <person name="Gudmundsdottir E.E."/>
            <person name="Hreggvidsson G.O."/>
            <person name="Adlercreutz P."/>
            <person name="Nordberg Karlsson E."/>
        </authorList>
    </citation>
    <scope>NUCLEOTIDE SEQUENCE [LARGE SCALE GENOMIC DNA]</scope>
    <source>
        <strain evidence="9 10">E-1</strain>
    </source>
</reference>
<dbReference type="PANTHER" id="PTHR31490:SF90">
    <property type="entry name" value="ENDO-1,4-BETA-XYLANASE A"/>
    <property type="match status" value="1"/>
</dbReference>
<dbReference type="PROSITE" id="PS51760">
    <property type="entry name" value="GH10_2"/>
    <property type="match status" value="1"/>
</dbReference>
<evidence type="ECO:0000256" key="5">
    <source>
        <dbReference type="ARBA" id="ARBA00023326"/>
    </source>
</evidence>
<comment type="caution">
    <text evidence="9">The sequence shown here is derived from an EMBL/GenBank/DDBJ whole genome shotgun (WGS) entry which is preliminary data.</text>
</comment>
<dbReference type="Gene3D" id="3.20.20.80">
    <property type="entry name" value="Glycosidases"/>
    <property type="match status" value="1"/>
</dbReference>
<dbReference type="SUPFAM" id="SSF49344">
    <property type="entry name" value="CBD9-like"/>
    <property type="match status" value="1"/>
</dbReference>
<dbReference type="InterPro" id="IPR017853">
    <property type="entry name" value="GH"/>
</dbReference>
<dbReference type="Gene3D" id="2.60.40.1190">
    <property type="match status" value="1"/>
</dbReference>
<dbReference type="InterPro" id="IPR010502">
    <property type="entry name" value="Carb-bd_dom_fam9"/>
</dbReference>
<dbReference type="RefSeq" id="WP_318065796.1">
    <property type="nucleotide sequence ID" value="NZ_JAWONS010000280.1"/>
</dbReference>
<comment type="catalytic activity">
    <reaction evidence="6">
        <text>Endohydrolysis of (1-&gt;4)-beta-D-xylosidic linkages in xylans.</text>
        <dbReference type="EC" id="3.2.1.8"/>
    </reaction>
</comment>
<evidence type="ECO:0000256" key="3">
    <source>
        <dbReference type="ARBA" id="ARBA00023277"/>
    </source>
</evidence>
<evidence type="ECO:0000313" key="9">
    <source>
        <dbReference type="EMBL" id="MDW2799607.1"/>
    </source>
</evidence>
<keyword evidence="5 6" id="KW-0624">Polysaccharide degradation</keyword>
<name>A0ABU4GPQ4_9CLOT</name>
<organism evidence="9 10">
    <name type="scientific">Clostridium boliviensis</name>
    <dbReference type="NCBI Taxonomy" id="318465"/>
    <lineage>
        <taxon>Bacteria</taxon>
        <taxon>Bacillati</taxon>
        <taxon>Bacillota</taxon>
        <taxon>Clostridia</taxon>
        <taxon>Eubacteriales</taxon>
        <taxon>Clostridiaceae</taxon>
        <taxon>Clostridium</taxon>
    </lineage>
</organism>
<dbReference type="SUPFAM" id="SSF51445">
    <property type="entry name" value="(Trans)glycosidases"/>
    <property type="match status" value="1"/>
</dbReference>
<dbReference type="InterPro" id="IPR044846">
    <property type="entry name" value="GH10"/>
</dbReference>
<evidence type="ECO:0000256" key="1">
    <source>
        <dbReference type="ARBA" id="ARBA00007495"/>
    </source>
</evidence>
<evidence type="ECO:0000256" key="2">
    <source>
        <dbReference type="ARBA" id="ARBA00022801"/>
    </source>
</evidence>
<comment type="similarity">
    <text evidence="1 6">Belongs to the glycosyl hydrolase 10 (cellulase F) family.</text>
</comment>
<dbReference type="EMBL" id="JAWONS010000280">
    <property type="protein sequence ID" value="MDW2799607.1"/>
    <property type="molecule type" value="Genomic_DNA"/>
</dbReference>
<keyword evidence="7" id="KW-0732">Signal</keyword>
<keyword evidence="4 6" id="KW-0326">Glycosidase</keyword>
<dbReference type="PRINTS" id="PR00134">
    <property type="entry name" value="GLHYDRLASE10"/>
</dbReference>
<gene>
    <name evidence="9" type="ORF">RZO55_18700</name>
</gene>
<feature type="signal peptide" evidence="7">
    <location>
        <begin position="1"/>
        <end position="28"/>
    </location>
</feature>
<evidence type="ECO:0000313" key="10">
    <source>
        <dbReference type="Proteomes" id="UP001276854"/>
    </source>
</evidence>
<evidence type="ECO:0000256" key="6">
    <source>
        <dbReference type="RuleBase" id="RU361174"/>
    </source>
</evidence>
<dbReference type="PANTHER" id="PTHR31490">
    <property type="entry name" value="GLYCOSYL HYDROLASE"/>
    <property type="match status" value="1"/>
</dbReference>
<dbReference type="SMART" id="SM00633">
    <property type="entry name" value="Glyco_10"/>
    <property type="match status" value="1"/>
</dbReference>
<keyword evidence="10" id="KW-1185">Reference proteome</keyword>
<feature type="domain" description="GH10" evidence="8">
    <location>
        <begin position="30"/>
        <end position="350"/>
    </location>
</feature>
<feature type="chain" id="PRO_5045764609" description="Beta-xylanase" evidence="7">
    <location>
        <begin position="29"/>
        <end position="550"/>
    </location>
</feature>
<dbReference type="Pfam" id="PF00331">
    <property type="entry name" value="Glyco_hydro_10"/>
    <property type="match status" value="1"/>
</dbReference>
<dbReference type="Pfam" id="PF06452">
    <property type="entry name" value="CBM9_1"/>
    <property type="match status" value="1"/>
</dbReference>